<dbReference type="EMBL" id="BKCJ011264433">
    <property type="protein sequence ID" value="GFD12259.1"/>
    <property type="molecule type" value="Genomic_DNA"/>
</dbReference>
<proteinExistence type="predicted"/>
<dbReference type="AlphaFoldDB" id="A0A699TSZ3"/>
<organism evidence="2">
    <name type="scientific">Tanacetum cinerariifolium</name>
    <name type="common">Dalmatian daisy</name>
    <name type="synonym">Chrysanthemum cinerariifolium</name>
    <dbReference type="NCBI Taxonomy" id="118510"/>
    <lineage>
        <taxon>Eukaryota</taxon>
        <taxon>Viridiplantae</taxon>
        <taxon>Streptophyta</taxon>
        <taxon>Embryophyta</taxon>
        <taxon>Tracheophyta</taxon>
        <taxon>Spermatophyta</taxon>
        <taxon>Magnoliopsida</taxon>
        <taxon>eudicotyledons</taxon>
        <taxon>Gunneridae</taxon>
        <taxon>Pentapetalae</taxon>
        <taxon>asterids</taxon>
        <taxon>campanulids</taxon>
        <taxon>Asterales</taxon>
        <taxon>Asteraceae</taxon>
        <taxon>Asteroideae</taxon>
        <taxon>Anthemideae</taxon>
        <taxon>Anthemidinae</taxon>
        <taxon>Tanacetum</taxon>
    </lineage>
</organism>
<name>A0A699TSZ3_TANCI</name>
<feature type="region of interest" description="Disordered" evidence="1">
    <location>
        <begin position="1"/>
        <end position="26"/>
    </location>
</feature>
<feature type="compositionally biased region" description="Low complexity" evidence="1">
    <location>
        <begin position="1"/>
        <end position="10"/>
    </location>
</feature>
<feature type="compositionally biased region" description="Low complexity" evidence="1">
    <location>
        <begin position="69"/>
        <end position="81"/>
    </location>
</feature>
<evidence type="ECO:0000256" key="1">
    <source>
        <dbReference type="SAM" id="MobiDB-lite"/>
    </source>
</evidence>
<evidence type="ECO:0000313" key="2">
    <source>
        <dbReference type="EMBL" id="GFD12259.1"/>
    </source>
</evidence>
<sequence length="106" mass="10875">MDAAVHAAAAPLSSIPTAADKGKAPMVDDSLPVDLLSKQERVLKNLHNSQLGEDEGGGDFVSSPQSNEAPQTPAATATGGAENSAALTALSLKLDRCIHRVTTLEN</sequence>
<reference evidence="2" key="1">
    <citation type="journal article" date="2019" name="Sci. Rep.">
        <title>Draft genome of Tanacetum cinerariifolium, the natural source of mosquito coil.</title>
        <authorList>
            <person name="Yamashiro T."/>
            <person name="Shiraishi A."/>
            <person name="Satake H."/>
            <person name="Nakayama K."/>
        </authorList>
    </citation>
    <scope>NUCLEOTIDE SEQUENCE</scope>
</reference>
<accession>A0A699TSZ3</accession>
<gene>
    <name evidence="2" type="ORF">Tci_884228</name>
</gene>
<feature type="region of interest" description="Disordered" evidence="1">
    <location>
        <begin position="45"/>
        <end position="81"/>
    </location>
</feature>
<comment type="caution">
    <text evidence="2">The sequence shown here is derived from an EMBL/GenBank/DDBJ whole genome shotgun (WGS) entry which is preliminary data.</text>
</comment>
<protein>
    <submittedName>
        <fullName evidence="2">Uncharacterized protein</fullName>
    </submittedName>
</protein>